<reference evidence="2 3" key="1">
    <citation type="journal article" date="2014" name="Agronomy (Basel)">
        <title>A Draft Genome Sequence for Ensete ventricosum, the Drought-Tolerant Tree Against Hunger.</title>
        <authorList>
            <person name="Harrison J."/>
            <person name="Moore K.A."/>
            <person name="Paszkiewicz K."/>
            <person name="Jones T."/>
            <person name="Grant M."/>
            <person name="Ambacheew D."/>
            <person name="Muzemil S."/>
            <person name="Studholme D.J."/>
        </authorList>
    </citation>
    <scope>NUCLEOTIDE SEQUENCE [LARGE SCALE GENOMIC DNA]</scope>
</reference>
<comment type="caution">
    <text evidence="2">The sequence shown here is derived from an EMBL/GenBank/DDBJ whole genome shotgun (WGS) entry which is preliminary data.</text>
</comment>
<gene>
    <name evidence="2" type="ORF">B296_00001989</name>
</gene>
<name>A0A427A500_ENSVE</name>
<protein>
    <submittedName>
        <fullName evidence="2">Uncharacterized protein</fullName>
    </submittedName>
</protein>
<feature type="region of interest" description="Disordered" evidence="1">
    <location>
        <begin position="1"/>
        <end position="34"/>
    </location>
</feature>
<dbReference type="Proteomes" id="UP000287651">
    <property type="component" value="Unassembled WGS sequence"/>
</dbReference>
<proteinExistence type="predicted"/>
<accession>A0A427A500</accession>
<evidence type="ECO:0000313" key="2">
    <source>
        <dbReference type="EMBL" id="RRT71274.1"/>
    </source>
</evidence>
<evidence type="ECO:0000256" key="1">
    <source>
        <dbReference type="SAM" id="MobiDB-lite"/>
    </source>
</evidence>
<feature type="region of interest" description="Disordered" evidence="1">
    <location>
        <begin position="82"/>
        <end position="143"/>
    </location>
</feature>
<dbReference type="AlphaFoldDB" id="A0A427A500"/>
<feature type="compositionally biased region" description="Acidic residues" evidence="1">
    <location>
        <begin position="1"/>
        <end position="12"/>
    </location>
</feature>
<evidence type="ECO:0000313" key="3">
    <source>
        <dbReference type="Proteomes" id="UP000287651"/>
    </source>
</evidence>
<organism evidence="2 3">
    <name type="scientific">Ensete ventricosum</name>
    <name type="common">Abyssinian banana</name>
    <name type="synonym">Musa ensete</name>
    <dbReference type="NCBI Taxonomy" id="4639"/>
    <lineage>
        <taxon>Eukaryota</taxon>
        <taxon>Viridiplantae</taxon>
        <taxon>Streptophyta</taxon>
        <taxon>Embryophyta</taxon>
        <taxon>Tracheophyta</taxon>
        <taxon>Spermatophyta</taxon>
        <taxon>Magnoliopsida</taxon>
        <taxon>Liliopsida</taxon>
        <taxon>Zingiberales</taxon>
        <taxon>Musaceae</taxon>
        <taxon>Ensete</taxon>
    </lineage>
</organism>
<feature type="compositionally biased region" description="Basic and acidic residues" evidence="1">
    <location>
        <begin position="82"/>
        <end position="136"/>
    </location>
</feature>
<dbReference type="EMBL" id="AMZH03003755">
    <property type="protein sequence ID" value="RRT71274.1"/>
    <property type="molecule type" value="Genomic_DNA"/>
</dbReference>
<sequence>MAVISEVEEEVLEQQNPSSSSPPPAPQADPDEEALASVLAKKGPMPFLEAAIDLVRRQSDFFTDEAAVTKVVRAVTAAKEKVDAEERLKKRAADDAAKAEKRLKEAAQEAAEKTEAKDQKTEAAAAPKDEEKEGLRSKLSSSF</sequence>